<dbReference type="GO" id="GO:0042742">
    <property type="term" value="P:defense response to bacterium"/>
    <property type="evidence" value="ECO:0007669"/>
    <property type="project" value="TreeGrafter"/>
</dbReference>
<dbReference type="Gene3D" id="4.10.1130.20">
    <property type="match status" value="1"/>
</dbReference>
<name>A0AAD5BR63_AMBAR</name>
<dbReference type="PROSITE" id="PS51401">
    <property type="entry name" value="CHORD"/>
    <property type="match status" value="1"/>
</dbReference>
<dbReference type="PANTHER" id="PTHR47895">
    <property type="entry name" value="CYSTEINE AND HISTIDINE-RICH DOMAIN-CONTAINING PROTEIN RAR1"/>
    <property type="match status" value="1"/>
</dbReference>
<dbReference type="GO" id="GO:0005737">
    <property type="term" value="C:cytoplasm"/>
    <property type="evidence" value="ECO:0007669"/>
    <property type="project" value="TreeGrafter"/>
</dbReference>
<dbReference type="GO" id="GO:0050832">
    <property type="term" value="P:defense response to fungus"/>
    <property type="evidence" value="ECO:0007669"/>
    <property type="project" value="TreeGrafter"/>
</dbReference>
<reference evidence="5" key="1">
    <citation type="submission" date="2022-06" db="EMBL/GenBank/DDBJ databases">
        <title>Uncovering the hologenomic basis of an extraordinary plant invasion.</title>
        <authorList>
            <person name="Bieker V.C."/>
            <person name="Martin M.D."/>
            <person name="Gilbert T."/>
            <person name="Hodgins K."/>
            <person name="Battlay P."/>
            <person name="Petersen B."/>
            <person name="Wilson J."/>
        </authorList>
    </citation>
    <scope>NUCLEOTIDE SEQUENCE</scope>
    <source>
        <strain evidence="5">AA19_3_7</strain>
        <tissue evidence="5">Leaf</tissue>
    </source>
</reference>
<keyword evidence="6" id="KW-1185">Reference proteome</keyword>
<evidence type="ECO:0000313" key="6">
    <source>
        <dbReference type="Proteomes" id="UP001206925"/>
    </source>
</evidence>
<evidence type="ECO:0000313" key="5">
    <source>
        <dbReference type="EMBL" id="KAI7728118.1"/>
    </source>
</evidence>
<evidence type="ECO:0000256" key="1">
    <source>
        <dbReference type="ARBA" id="ARBA00022723"/>
    </source>
</evidence>
<keyword evidence="2" id="KW-0677">Repeat</keyword>
<proteinExistence type="predicted"/>
<keyword evidence="1" id="KW-0479">Metal-binding</keyword>
<dbReference type="Proteomes" id="UP001206925">
    <property type="component" value="Unassembled WGS sequence"/>
</dbReference>
<evidence type="ECO:0000256" key="3">
    <source>
        <dbReference type="ARBA" id="ARBA00022833"/>
    </source>
</evidence>
<evidence type="ECO:0000256" key="2">
    <source>
        <dbReference type="ARBA" id="ARBA00022737"/>
    </source>
</evidence>
<dbReference type="GO" id="GO:0005634">
    <property type="term" value="C:nucleus"/>
    <property type="evidence" value="ECO:0007669"/>
    <property type="project" value="TreeGrafter"/>
</dbReference>
<accession>A0AAD5BR63</accession>
<organism evidence="5 6">
    <name type="scientific">Ambrosia artemisiifolia</name>
    <name type="common">Common ragweed</name>
    <dbReference type="NCBI Taxonomy" id="4212"/>
    <lineage>
        <taxon>Eukaryota</taxon>
        <taxon>Viridiplantae</taxon>
        <taxon>Streptophyta</taxon>
        <taxon>Embryophyta</taxon>
        <taxon>Tracheophyta</taxon>
        <taxon>Spermatophyta</taxon>
        <taxon>Magnoliopsida</taxon>
        <taxon>eudicotyledons</taxon>
        <taxon>Gunneridae</taxon>
        <taxon>Pentapetalae</taxon>
        <taxon>asterids</taxon>
        <taxon>campanulids</taxon>
        <taxon>Asterales</taxon>
        <taxon>Asteraceae</taxon>
        <taxon>Asteroideae</taxon>
        <taxon>Heliantheae alliance</taxon>
        <taxon>Heliantheae</taxon>
        <taxon>Ambrosia</taxon>
    </lineage>
</organism>
<gene>
    <name evidence="5" type="ORF">M8C21_028620</name>
</gene>
<dbReference type="GO" id="GO:0046872">
    <property type="term" value="F:metal ion binding"/>
    <property type="evidence" value="ECO:0007669"/>
    <property type="project" value="UniProtKB-KW"/>
</dbReference>
<keyword evidence="3" id="KW-0862">Zinc</keyword>
<sequence>MLRCRRFGCEATFREDNNHEGSCTYHESYFPDGMNEWSCCQRRSHDFNLFLEIPGCKTGKHTAEPVNAKAPANGTYSSKLDSEINHDYQKKYDERIDIRDARNLVFIQCCEDLTVRPARSVGPGNIVTCRQVMTVMAVFYSFYWGIRSGAWGGFEEMLHCLGVSQTTRVLLKVMGAVFNLLCGDTDSLVMQRIERHFNHNVTEPPTYSFLARLEVKTVVRWKNRSLPCHSIALPRLRFRVQVPPSALSFSGNECAPL</sequence>
<dbReference type="Pfam" id="PF04968">
    <property type="entry name" value="CHORD"/>
    <property type="match status" value="1"/>
</dbReference>
<evidence type="ECO:0000259" key="4">
    <source>
        <dbReference type="PROSITE" id="PS51401"/>
    </source>
</evidence>
<comment type="caution">
    <text evidence="5">The sequence shown here is derived from an EMBL/GenBank/DDBJ whole genome shotgun (WGS) entry which is preliminary data.</text>
</comment>
<protein>
    <recommendedName>
        <fullName evidence="4">CHORD domain-containing protein</fullName>
    </recommendedName>
</protein>
<dbReference type="EMBL" id="JAMZMK010011269">
    <property type="protein sequence ID" value="KAI7728118.1"/>
    <property type="molecule type" value="Genomic_DNA"/>
</dbReference>
<dbReference type="AlphaFoldDB" id="A0AAD5BR63"/>
<dbReference type="InterPro" id="IPR007051">
    <property type="entry name" value="CHORD_dom"/>
</dbReference>
<dbReference type="GO" id="GO:0051879">
    <property type="term" value="F:Hsp90 protein binding"/>
    <property type="evidence" value="ECO:0007669"/>
    <property type="project" value="TreeGrafter"/>
</dbReference>
<feature type="domain" description="CHORD" evidence="4">
    <location>
        <begin position="4"/>
        <end position="61"/>
    </location>
</feature>
<dbReference type="InterPro" id="IPR043316">
    <property type="entry name" value="RAR1"/>
</dbReference>
<dbReference type="PANTHER" id="PTHR47895:SF2">
    <property type="entry name" value="CYSTEINE AND HISTIDINE-RICH DOMAIN-CONTAINING PROTEIN RAR1"/>
    <property type="match status" value="1"/>
</dbReference>